<proteinExistence type="predicted"/>
<evidence type="ECO:0000313" key="1">
    <source>
        <dbReference type="EMBL" id="TKW08489.1"/>
    </source>
</evidence>
<dbReference type="Gramene" id="TKW08489">
    <property type="protein sequence ID" value="TKW08489"/>
    <property type="gene ID" value="SEVIR_6G031700v2"/>
</dbReference>
<sequence length="108" mass="12052">MAFSFIWQVDSKVPFSIEVRREDPFSYLRQGVKTRPAGCYSAAVTTTQEPLSPEVAFSAKCIPRLIQSTLTKTMGCFRKGVICHLEYSARKDRAGGNGSGRRKKMSDL</sequence>
<evidence type="ECO:0000313" key="2">
    <source>
        <dbReference type="Proteomes" id="UP000298652"/>
    </source>
</evidence>
<organism evidence="1 2">
    <name type="scientific">Setaria viridis</name>
    <name type="common">Green bristlegrass</name>
    <name type="synonym">Setaria italica subsp. viridis</name>
    <dbReference type="NCBI Taxonomy" id="4556"/>
    <lineage>
        <taxon>Eukaryota</taxon>
        <taxon>Viridiplantae</taxon>
        <taxon>Streptophyta</taxon>
        <taxon>Embryophyta</taxon>
        <taxon>Tracheophyta</taxon>
        <taxon>Spermatophyta</taxon>
        <taxon>Magnoliopsida</taxon>
        <taxon>Liliopsida</taxon>
        <taxon>Poales</taxon>
        <taxon>Poaceae</taxon>
        <taxon>PACMAD clade</taxon>
        <taxon>Panicoideae</taxon>
        <taxon>Panicodae</taxon>
        <taxon>Paniceae</taxon>
        <taxon>Cenchrinae</taxon>
        <taxon>Setaria</taxon>
    </lineage>
</organism>
<dbReference type="AlphaFoldDB" id="A0A4U6U558"/>
<dbReference type="EMBL" id="CM016557">
    <property type="protein sequence ID" value="TKW08489.1"/>
    <property type="molecule type" value="Genomic_DNA"/>
</dbReference>
<protein>
    <submittedName>
        <fullName evidence="1">Uncharacterized protein</fullName>
    </submittedName>
</protein>
<dbReference type="Proteomes" id="UP000298652">
    <property type="component" value="Chromosome 6"/>
</dbReference>
<name>A0A4U6U558_SETVI</name>
<gene>
    <name evidence="1" type="ORF">SEVIR_6G031700v2</name>
</gene>
<reference evidence="1" key="1">
    <citation type="submission" date="2019-03" db="EMBL/GenBank/DDBJ databases">
        <title>WGS assembly of Setaria viridis.</title>
        <authorList>
            <person name="Huang P."/>
            <person name="Jenkins J."/>
            <person name="Grimwood J."/>
            <person name="Barry K."/>
            <person name="Healey A."/>
            <person name="Mamidi S."/>
            <person name="Sreedasyam A."/>
            <person name="Shu S."/>
            <person name="Feldman M."/>
            <person name="Wu J."/>
            <person name="Yu Y."/>
            <person name="Chen C."/>
            <person name="Johnson J."/>
            <person name="Rokhsar D."/>
            <person name="Baxter I."/>
            <person name="Schmutz J."/>
            <person name="Brutnell T."/>
            <person name="Kellogg E."/>
        </authorList>
    </citation>
    <scope>NUCLEOTIDE SEQUENCE [LARGE SCALE GENOMIC DNA]</scope>
</reference>
<keyword evidence="2" id="KW-1185">Reference proteome</keyword>
<accession>A0A4U6U558</accession>